<sequence>MKRNIIRPAIIVSTLLVIFLTIVTRKVGRSETVTQLVPFNQTSLEQKKQFASNNSQDSRRNTKRKEKYQDIWTNTNRSLTVVTAFFNLGKFPKGSVSNIRTPESYIVWMSVYKYLKNPLIIYTDSKKFAEFFTELRNNSALITQIIMLSRDDLWSFNIKPQIAKIYSKPGYPKHYPNTYIPDYTCMTHSKLTLLAKAIDSKLLVSDYYSWIDLGYYRDVSSRKKYFYLEVPSDFDNSKVGVTQVYNVPLEKVSARSIILGNKNWIGGGLFLGKPDVLKKFESQYKNRVLYYLSQELMNVEQHILYSMYTAEERKKNPITVEVQLYLPGKQKVISGDPWFYLGFLMYNENINTSYRS</sequence>
<dbReference type="Pfam" id="PF09612">
    <property type="entry name" value="HtrL_YibB"/>
    <property type="match status" value="1"/>
</dbReference>
<reference evidence="1" key="1">
    <citation type="submission" date="2021-03" db="EMBL/GenBank/DDBJ databases">
        <authorList>
            <person name="Bekaert M."/>
        </authorList>
    </citation>
    <scope>NUCLEOTIDE SEQUENCE</scope>
</reference>
<keyword evidence="2" id="KW-1185">Reference proteome</keyword>
<dbReference type="EMBL" id="CAJPWZ010001806">
    <property type="protein sequence ID" value="CAG2224446.1"/>
    <property type="molecule type" value="Genomic_DNA"/>
</dbReference>
<protein>
    <submittedName>
        <fullName evidence="1">Uncharacterized protein</fullName>
    </submittedName>
</protein>
<dbReference type="OrthoDB" id="411632at2759"/>
<gene>
    <name evidence="1" type="ORF">MEDL_37685</name>
</gene>
<comment type="caution">
    <text evidence="1">The sequence shown here is derived from an EMBL/GenBank/DDBJ whole genome shotgun (WGS) entry which is preliminary data.</text>
</comment>
<dbReference type="Proteomes" id="UP000683360">
    <property type="component" value="Unassembled WGS sequence"/>
</dbReference>
<proteinExistence type="predicted"/>
<organism evidence="1 2">
    <name type="scientific">Mytilus edulis</name>
    <name type="common">Blue mussel</name>
    <dbReference type="NCBI Taxonomy" id="6550"/>
    <lineage>
        <taxon>Eukaryota</taxon>
        <taxon>Metazoa</taxon>
        <taxon>Spiralia</taxon>
        <taxon>Lophotrochozoa</taxon>
        <taxon>Mollusca</taxon>
        <taxon>Bivalvia</taxon>
        <taxon>Autobranchia</taxon>
        <taxon>Pteriomorphia</taxon>
        <taxon>Mytilida</taxon>
        <taxon>Mytiloidea</taxon>
        <taxon>Mytilidae</taxon>
        <taxon>Mytilinae</taxon>
        <taxon>Mytilus</taxon>
    </lineage>
</organism>
<dbReference type="InterPro" id="IPR011735">
    <property type="entry name" value="WlaTC/HtrL_glycosyltransf"/>
</dbReference>
<name>A0A8S3SRR6_MYTED</name>
<evidence type="ECO:0000313" key="1">
    <source>
        <dbReference type="EMBL" id="CAG2224446.1"/>
    </source>
</evidence>
<accession>A0A8S3SRR6</accession>
<dbReference type="AlphaFoldDB" id="A0A8S3SRR6"/>
<evidence type="ECO:0000313" key="2">
    <source>
        <dbReference type="Proteomes" id="UP000683360"/>
    </source>
</evidence>